<evidence type="ECO:0000313" key="3">
    <source>
        <dbReference type="Proteomes" id="UP001172083"/>
    </source>
</evidence>
<reference evidence="2" key="1">
    <citation type="submission" date="2023-06" db="EMBL/GenBank/DDBJ databases">
        <title>Genomic of Agaribacillus aureum.</title>
        <authorList>
            <person name="Wang G."/>
        </authorList>
    </citation>
    <scope>NUCLEOTIDE SEQUENCE</scope>
    <source>
        <strain evidence="2">BMA12</strain>
    </source>
</reference>
<dbReference type="Pfam" id="PF13271">
    <property type="entry name" value="DUF4062"/>
    <property type="match status" value="1"/>
</dbReference>
<feature type="domain" description="DUF4062" evidence="1">
    <location>
        <begin position="188"/>
        <end position="263"/>
    </location>
</feature>
<comment type="caution">
    <text evidence="2">The sequence shown here is derived from an EMBL/GenBank/DDBJ whole genome shotgun (WGS) entry which is preliminary data.</text>
</comment>
<proteinExistence type="predicted"/>
<keyword evidence="3" id="KW-1185">Reference proteome</keyword>
<accession>A0ABT8LH65</accession>
<name>A0ABT8LH65_9BACT</name>
<sequence length="492" mass="56688">MQFEHEIALVYNHGGDVNIENNGIWKENFVQCLLFTLEKITQVKHTIPGIDLSAKNIQEQLNKAKLVILLIDDPFLESNVSDQILQVYAENQVDEQNALPFAERLLPIIASGLPREMFPDLIKGHQGYDFSSVRLREKMIQEKQGSYGHSKSVRTLWLKILDLANDIQSKLARFEKYAQPSVEKSKTIYLAETTPDLVDIRDEIKRDLKRHGYKIVPNRLIPKDPAKGPKVISQYLAESVTSIHLIGEDYGEIFTDNKSVTDLQNKLAEEQSAKVNSAKVKDKFYRIIWINPEAQVGGERQKRFTDNIKRDIESKQESELLQSPIEELKAFIRSSIGKRTRDMVSPVKKSHSRSDKKKSIYLIYDRKDYDTSETMRQFLTDHGFEVLVPVFDGDFFELEDLHKNNLIFCDACMVIANNVNKNWLTTKLKDIDKIHGFGRIRPIKAKAVYLAPEYQQDINLQINNGTIIINHEGHITDKVMEPFLKNFITENE</sequence>
<evidence type="ECO:0000259" key="1">
    <source>
        <dbReference type="Pfam" id="PF13271"/>
    </source>
</evidence>
<protein>
    <recommendedName>
        <fullName evidence="1">DUF4062 domain-containing protein</fullName>
    </recommendedName>
</protein>
<dbReference type="Proteomes" id="UP001172083">
    <property type="component" value="Unassembled WGS sequence"/>
</dbReference>
<dbReference type="EMBL" id="JAUJEB010000014">
    <property type="protein sequence ID" value="MDN5217154.1"/>
    <property type="molecule type" value="Genomic_DNA"/>
</dbReference>
<organism evidence="2 3">
    <name type="scientific">Agaribacillus aureus</name>
    <dbReference type="NCBI Taxonomy" id="3051825"/>
    <lineage>
        <taxon>Bacteria</taxon>
        <taxon>Pseudomonadati</taxon>
        <taxon>Bacteroidota</taxon>
        <taxon>Cytophagia</taxon>
        <taxon>Cytophagales</taxon>
        <taxon>Splendidivirgaceae</taxon>
        <taxon>Agaribacillus</taxon>
    </lineage>
</organism>
<gene>
    <name evidence="2" type="ORF">QQ020_34095</name>
</gene>
<evidence type="ECO:0000313" key="2">
    <source>
        <dbReference type="EMBL" id="MDN5217154.1"/>
    </source>
</evidence>
<dbReference type="RefSeq" id="WP_346762491.1">
    <property type="nucleotide sequence ID" value="NZ_JAUJEB010000014.1"/>
</dbReference>
<dbReference type="InterPro" id="IPR025139">
    <property type="entry name" value="DUF4062"/>
</dbReference>